<protein>
    <recommendedName>
        <fullName evidence="6">Serine protease</fullName>
    </recommendedName>
</protein>
<dbReference type="PANTHER" id="PTHR43343:SF3">
    <property type="entry name" value="PROTEASE DO-LIKE 8, CHLOROPLASTIC"/>
    <property type="match status" value="1"/>
</dbReference>
<organism evidence="4 5">
    <name type="scientific">Candidatus Lloydbacteria bacterium RIFCSPHIGHO2_02_FULL_50_13</name>
    <dbReference type="NCBI Taxonomy" id="1798661"/>
    <lineage>
        <taxon>Bacteria</taxon>
        <taxon>Candidatus Lloydiibacteriota</taxon>
    </lineage>
</organism>
<dbReference type="PRINTS" id="PR00834">
    <property type="entry name" value="PROTEASES2C"/>
</dbReference>
<evidence type="ECO:0008006" key="6">
    <source>
        <dbReference type="Google" id="ProtNLM"/>
    </source>
</evidence>
<dbReference type="InterPro" id="IPR043504">
    <property type="entry name" value="Peptidase_S1_PA_chymotrypsin"/>
</dbReference>
<evidence type="ECO:0000313" key="4">
    <source>
        <dbReference type="EMBL" id="OGZ07837.1"/>
    </source>
</evidence>
<evidence type="ECO:0000256" key="2">
    <source>
        <dbReference type="ARBA" id="ARBA00022670"/>
    </source>
</evidence>
<dbReference type="InterPro" id="IPR009003">
    <property type="entry name" value="Peptidase_S1_PA"/>
</dbReference>
<reference evidence="4 5" key="1">
    <citation type="journal article" date="2016" name="Nat. Commun.">
        <title>Thousands of microbial genomes shed light on interconnected biogeochemical processes in an aquifer system.</title>
        <authorList>
            <person name="Anantharaman K."/>
            <person name="Brown C.T."/>
            <person name="Hug L.A."/>
            <person name="Sharon I."/>
            <person name="Castelle C.J."/>
            <person name="Probst A.J."/>
            <person name="Thomas B.C."/>
            <person name="Singh A."/>
            <person name="Wilkins M.J."/>
            <person name="Karaoz U."/>
            <person name="Brodie E.L."/>
            <person name="Williams K.H."/>
            <person name="Hubbard S.S."/>
            <person name="Banfield J.F."/>
        </authorList>
    </citation>
    <scope>NUCLEOTIDE SEQUENCE [LARGE SCALE GENOMIC DNA]</scope>
</reference>
<comment type="caution">
    <text evidence="4">The sequence shown here is derived from an EMBL/GenBank/DDBJ whole genome shotgun (WGS) entry which is preliminary data.</text>
</comment>
<dbReference type="Gene3D" id="2.40.10.10">
    <property type="entry name" value="Trypsin-like serine proteases"/>
    <property type="match status" value="2"/>
</dbReference>
<comment type="similarity">
    <text evidence="1">Belongs to the peptidase S1C family.</text>
</comment>
<evidence type="ECO:0000256" key="3">
    <source>
        <dbReference type="ARBA" id="ARBA00022801"/>
    </source>
</evidence>
<dbReference type="InterPro" id="IPR001940">
    <property type="entry name" value="Peptidase_S1C"/>
</dbReference>
<dbReference type="STRING" id="1798661.A3D65_04245"/>
<gene>
    <name evidence="4" type="ORF">A3D65_04245</name>
</gene>
<dbReference type="AlphaFoldDB" id="A0A1G2D2U3"/>
<proteinExistence type="inferred from homology"/>
<dbReference type="GO" id="GO:0006508">
    <property type="term" value="P:proteolysis"/>
    <property type="evidence" value="ECO:0007669"/>
    <property type="project" value="UniProtKB-KW"/>
</dbReference>
<sequence>MNEKNLGVFCLMLLFGAIPSTSIAHENPSVVALDAARNHLIKENMPAVYTVETKLLIRKRGETKTPREVIGRGAAFGVTDNGLVLTALHEVGLTFTIETPLGNVELRPSYIPPRTWSYADGDDAEGTYTLIAKDGTRYNAEIVAINRDDDLAILSIAKTAHGKTFPFMEFERVPLRHDSVVAIGSPFGHPFSVADGIISDPARTTADGEIRVQTSAMIHAGNSGGPLILLRNHKVAGVVTSTFNPLGVPFGIGLGFAVPASVAAKFLDDTLRMIKEGRTQGPVAQ</sequence>
<dbReference type="EMBL" id="MHLL01000051">
    <property type="protein sequence ID" value="OGZ07837.1"/>
    <property type="molecule type" value="Genomic_DNA"/>
</dbReference>
<evidence type="ECO:0000256" key="1">
    <source>
        <dbReference type="ARBA" id="ARBA00010541"/>
    </source>
</evidence>
<name>A0A1G2D2U3_9BACT</name>
<accession>A0A1G2D2U3</accession>
<dbReference type="PANTHER" id="PTHR43343">
    <property type="entry name" value="PEPTIDASE S12"/>
    <property type="match status" value="1"/>
</dbReference>
<dbReference type="SUPFAM" id="SSF50494">
    <property type="entry name" value="Trypsin-like serine proteases"/>
    <property type="match status" value="1"/>
</dbReference>
<keyword evidence="3" id="KW-0378">Hydrolase</keyword>
<dbReference type="Proteomes" id="UP000177996">
    <property type="component" value="Unassembled WGS sequence"/>
</dbReference>
<dbReference type="Pfam" id="PF13365">
    <property type="entry name" value="Trypsin_2"/>
    <property type="match status" value="1"/>
</dbReference>
<keyword evidence="2" id="KW-0645">Protease</keyword>
<dbReference type="GO" id="GO:0004252">
    <property type="term" value="F:serine-type endopeptidase activity"/>
    <property type="evidence" value="ECO:0007669"/>
    <property type="project" value="InterPro"/>
</dbReference>
<dbReference type="InterPro" id="IPR051201">
    <property type="entry name" value="Chloro_Bact_Ser_Proteases"/>
</dbReference>
<evidence type="ECO:0000313" key="5">
    <source>
        <dbReference type="Proteomes" id="UP000177996"/>
    </source>
</evidence>